<organism evidence="6 7">
    <name type="scientific">Fodinisporobacter ferrooxydans</name>
    <dbReference type="NCBI Taxonomy" id="2901836"/>
    <lineage>
        <taxon>Bacteria</taxon>
        <taxon>Bacillati</taxon>
        <taxon>Bacillota</taxon>
        <taxon>Bacilli</taxon>
        <taxon>Bacillales</taxon>
        <taxon>Alicyclobacillaceae</taxon>
        <taxon>Fodinisporobacter</taxon>
    </lineage>
</organism>
<dbReference type="PANTHER" id="PTHR46847">
    <property type="entry name" value="D-ALLOSE-BINDING PERIPLASMIC PROTEIN-RELATED"/>
    <property type="match status" value="1"/>
</dbReference>
<dbReference type="RefSeq" id="WP_347437046.1">
    <property type="nucleotide sequence ID" value="NZ_CP089291.1"/>
</dbReference>
<name>A0ABY4CM89_9BACL</name>
<dbReference type="InterPro" id="IPR028082">
    <property type="entry name" value="Peripla_BP_I"/>
</dbReference>
<evidence type="ECO:0000256" key="1">
    <source>
        <dbReference type="ARBA" id="ARBA00004196"/>
    </source>
</evidence>
<evidence type="ECO:0000313" key="7">
    <source>
        <dbReference type="Proteomes" id="UP000830167"/>
    </source>
</evidence>
<evidence type="ECO:0000313" key="6">
    <source>
        <dbReference type="EMBL" id="UOF90351.1"/>
    </source>
</evidence>
<sequence length="405" mass="42759">MKKNLRMKKVGVLAVTAVMSISLFGCGTQSSTNQASSSSAGSKTAHVAQPAWYKEPTANQLKQAQQDTIAGVILSSGPNGEKAFPAKDIKITNEELAKIKEGHYTAAIAMHYSGNDWSQQQIAGLKAEFAKLGINVIAVTDANFKSAQQISDLEAISAKKPNILVSIPVDAKTESSAYKKIAASGTKIVFMDQPASAMTAGKDYVSVVSADNFGNGMVAADELAKALGGKGNVAALYYASNFYVTNQRYEGFVARLKAKYPNIHLVATEGFQDPNQTQSVASALLTKNQNIQAMWVAWDVPAMGAVSAARIAGKSPSNFTIVCEDLGNEVALNMAQNGFVKGLGAQRPYDQGVAEAEEAALSLIGGQTRPYVAVPSLAVDRSNLAQSYQTVYHAAPPADVTNALK</sequence>
<dbReference type="Gene3D" id="3.40.50.2300">
    <property type="match status" value="2"/>
</dbReference>
<keyword evidence="3 4" id="KW-0732">Signal</keyword>
<feature type="domain" description="Periplasmic binding protein" evidence="5">
    <location>
        <begin position="107"/>
        <end position="359"/>
    </location>
</feature>
<evidence type="ECO:0000256" key="4">
    <source>
        <dbReference type="SAM" id="SignalP"/>
    </source>
</evidence>
<feature type="chain" id="PRO_5045228241" evidence="4">
    <location>
        <begin position="26"/>
        <end position="405"/>
    </location>
</feature>
<dbReference type="Pfam" id="PF13407">
    <property type="entry name" value="Peripla_BP_4"/>
    <property type="match status" value="1"/>
</dbReference>
<keyword evidence="7" id="KW-1185">Reference proteome</keyword>
<reference evidence="6" key="1">
    <citation type="submission" date="2021-12" db="EMBL/GenBank/DDBJ databases">
        <title>Alicyclobacillaceae gen. nov., sp. nov., isolated from chalcocite enrichment system.</title>
        <authorList>
            <person name="Jiang Z."/>
        </authorList>
    </citation>
    <scope>NUCLEOTIDE SEQUENCE</scope>
    <source>
        <strain evidence="6">MYW30-H2</strain>
    </source>
</reference>
<proteinExistence type="inferred from homology"/>
<protein>
    <submittedName>
        <fullName evidence="6">Substrate-binding domain-containing protein</fullName>
    </submittedName>
</protein>
<dbReference type="PROSITE" id="PS51257">
    <property type="entry name" value="PROKAR_LIPOPROTEIN"/>
    <property type="match status" value="1"/>
</dbReference>
<gene>
    <name evidence="6" type="ORF">LSG31_21245</name>
</gene>
<dbReference type="SUPFAM" id="SSF53822">
    <property type="entry name" value="Periplasmic binding protein-like I"/>
    <property type="match status" value="1"/>
</dbReference>
<dbReference type="InterPro" id="IPR025997">
    <property type="entry name" value="SBP_2_dom"/>
</dbReference>
<feature type="signal peptide" evidence="4">
    <location>
        <begin position="1"/>
        <end position="25"/>
    </location>
</feature>
<evidence type="ECO:0000256" key="2">
    <source>
        <dbReference type="ARBA" id="ARBA00007639"/>
    </source>
</evidence>
<accession>A0ABY4CM89</accession>
<comment type="subcellular location">
    <subcellularLocation>
        <location evidence="1">Cell envelope</location>
    </subcellularLocation>
</comment>
<dbReference type="EMBL" id="CP089291">
    <property type="protein sequence ID" value="UOF90351.1"/>
    <property type="molecule type" value="Genomic_DNA"/>
</dbReference>
<dbReference type="Proteomes" id="UP000830167">
    <property type="component" value="Chromosome"/>
</dbReference>
<evidence type="ECO:0000256" key="3">
    <source>
        <dbReference type="ARBA" id="ARBA00022729"/>
    </source>
</evidence>
<evidence type="ECO:0000259" key="5">
    <source>
        <dbReference type="Pfam" id="PF13407"/>
    </source>
</evidence>
<dbReference type="CDD" id="cd06316">
    <property type="entry name" value="PBP1_ABC_sugar_binding-like"/>
    <property type="match status" value="1"/>
</dbReference>
<comment type="similarity">
    <text evidence="2">Belongs to the bacterial solute-binding protein 2 family.</text>
</comment>
<dbReference type="PANTHER" id="PTHR46847:SF1">
    <property type="entry name" value="D-ALLOSE-BINDING PERIPLASMIC PROTEIN-RELATED"/>
    <property type="match status" value="1"/>
</dbReference>